<evidence type="ECO:0000313" key="4">
    <source>
        <dbReference type="Proteomes" id="UP000291144"/>
    </source>
</evidence>
<dbReference type="SUPFAM" id="SSF51735">
    <property type="entry name" value="NAD(P)-binding Rossmann-fold domains"/>
    <property type="match status" value="1"/>
</dbReference>
<organism evidence="3 4">
    <name type="scientific">Kribbella pittospori</name>
    <dbReference type="NCBI Taxonomy" id="722689"/>
    <lineage>
        <taxon>Bacteria</taxon>
        <taxon>Bacillati</taxon>
        <taxon>Actinomycetota</taxon>
        <taxon>Actinomycetes</taxon>
        <taxon>Propionibacteriales</taxon>
        <taxon>Kribbellaceae</taxon>
        <taxon>Kribbella</taxon>
    </lineage>
</organism>
<dbReference type="PRINTS" id="PR00081">
    <property type="entry name" value="GDHRDH"/>
</dbReference>
<keyword evidence="4" id="KW-1185">Reference proteome</keyword>
<evidence type="ECO:0000313" key="3">
    <source>
        <dbReference type="EMBL" id="TCC55294.1"/>
    </source>
</evidence>
<dbReference type="GO" id="GO:0016491">
    <property type="term" value="F:oxidoreductase activity"/>
    <property type="evidence" value="ECO:0007669"/>
    <property type="project" value="UniProtKB-KW"/>
</dbReference>
<evidence type="ECO:0000256" key="1">
    <source>
        <dbReference type="ARBA" id="ARBA00006484"/>
    </source>
</evidence>
<proteinExistence type="inferred from homology"/>
<sequence>MLTQDLSGSTAIVTGASRGLGRGVAGALSLAGAQVIGVARDRTQLDEVRAELGESFTPVVADAADPVVAGQLIDAYQPRTIALNAGARPLTRPIHQHTWETFSCNWHVDVQQVFNWTREALLRPLVPGNTVIAFSSGAAVAGSPLSGGYAGAKASIRFIASYAATESERAELGIKFTAVRPQLTPATDLGAAGVAAYAARQGLDLATALERFGPALTPEQVGKAIVELATDPNLGDTAYLLTTAGLATAS</sequence>
<dbReference type="Pfam" id="PF00106">
    <property type="entry name" value="adh_short"/>
    <property type="match status" value="1"/>
</dbReference>
<gene>
    <name evidence="3" type="ORF">E0H73_35765</name>
</gene>
<dbReference type="PANTHER" id="PTHR43669">
    <property type="entry name" value="5-KETO-D-GLUCONATE 5-REDUCTASE"/>
    <property type="match status" value="1"/>
</dbReference>
<dbReference type="RefSeq" id="WP_131364006.1">
    <property type="nucleotide sequence ID" value="NZ_SJKB01000015.1"/>
</dbReference>
<dbReference type="OrthoDB" id="7211155at2"/>
<comment type="similarity">
    <text evidence="1">Belongs to the short-chain dehydrogenases/reductases (SDR) family.</text>
</comment>
<dbReference type="CDD" id="cd05233">
    <property type="entry name" value="SDR_c"/>
    <property type="match status" value="1"/>
</dbReference>
<comment type="caution">
    <text evidence="3">The sequence shown here is derived from an EMBL/GenBank/DDBJ whole genome shotgun (WGS) entry which is preliminary data.</text>
</comment>
<dbReference type="InterPro" id="IPR002347">
    <property type="entry name" value="SDR_fam"/>
</dbReference>
<dbReference type="Gene3D" id="3.40.50.720">
    <property type="entry name" value="NAD(P)-binding Rossmann-like Domain"/>
    <property type="match status" value="1"/>
</dbReference>
<dbReference type="Proteomes" id="UP000291144">
    <property type="component" value="Unassembled WGS sequence"/>
</dbReference>
<dbReference type="PANTHER" id="PTHR43669:SF3">
    <property type="entry name" value="ALCOHOL DEHYDROGENASE, PUTATIVE (AFU_ORTHOLOGUE AFUA_3G03445)-RELATED"/>
    <property type="match status" value="1"/>
</dbReference>
<protein>
    <submittedName>
        <fullName evidence="3">SDR family oxidoreductase</fullName>
    </submittedName>
</protein>
<keyword evidence="2" id="KW-0560">Oxidoreductase</keyword>
<accession>A0A4R0K8N6</accession>
<dbReference type="AlphaFoldDB" id="A0A4R0K8N6"/>
<evidence type="ECO:0000256" key="2">
    <source>
        <dbReference type="ARBA" id="ARBA00023002"/>
    </source>
</evidence>
<dbReference type="InterPro" id="IPR036291">
    <property type="entry name" value="NAD(P)-bd_dom_sf"/>
</dbReference>
<reference evidence="3 4" key="1">
    <citation type="submission" date="2019-02" db="EMBL/GenBank/DDBJ databases">
        <title>Kribbella capetownensis sp. nov. and Kribbella speibonae sp. nov., isolated from soil.</title>
        <authorList>
            <person name="Curtis S.M."/>
            <person name="Norton I."/>
            <person name="Everest G.J."/>
            <person name="Meyers P.R."/>
        </authorList>
    </citation>
    <scope>NUCLEOTIDE SEQUENCE [LARGE SCALE GENOMIC DNA]</scope>
    <source>
        <strain evidence="3 4">NRRL B-24813</strain>
    </source>
</reference>
<dbReference type="EMBL" id="SJKB01000015">
    <property type="protein sequence ID" value="TCC55294.1"/>
    <property type="molecule type" value="Genomic_DNA"/>
</dbReference>
<name>A0A4R0K8N6_9ACTN</name>